<reference evidence="1 2" key="1">
    <citation type="submission" date="2024-01" db="EMBL/GenBank/DDBJ databases">
        <title>The genomes of 5 underutilized Papilionoideae crops provide insights into root nodulation and disease resistanc.</title>
        <authorList>
            <person name="Yuan L."/>
        </authorList>
    </citation>
    <scope>NUCLEOTIDE SEQUENCE [LARGE SCALE GENOMIC DNA]</scope>
    <source>
        <strain evidence="1">ZHUSHIDOU_FW_LH</strain>
        <tissue evidence="1">Leaf</tissue>
    </source>
</reference>
<organism evidence="1 2">
    <name type="scientific">Crotalaria pallida</name>
    <name type="common">Smooth rattlebox</name>
    <name type="synonym">Crotalaria striata</name>
    <dbReference type="NCBI Taxonomy" id="3830"/>
    <lineage>
        <taxon>Eukaryota</taxon>
        <taxon>Viridiplantae</taxon>
        <taxon>Streptophyta</taxon>
        <taxon>Embryophyta</taxon>
        <taxon>Tracheophyta</taxon>
        <taxon>Spermatophyta</taxon>
        <taxon>Magnoliopsida</taxon>
        <taxon>eudicotyledons</taxon>
        <taxon>Gunneridae</taxon>
        <taxon>Pentapetalae</taxon>
        <taxon>rosids</taxon>
        <taxon>fabids</taxon>
        <taxon>Fabales</taxon>
        <taxon>Fabaceae</taxon>
        <taxon>Papilionoideae</taxon>
        <taxon>50 kb inversion clade</taxon>
        <taxon>genistoids sensu lato</taxon>
        <taxon>core genistoids</taxon>
        <taxon>Crotalarieae</taxon>
        <taxon>Crotalaria</taxon>
    </lineage>
</organism>
<comment type="caution">
    <text evidence="1">The sequence shown here is derived from an EMBL/GenBank/DDBJ whole genome shotgun (WGS) entry which is preliminary data.</text>
</comment>
<evidence type="ECO:0000313" key="2">
    <source>
        <dbReference type="Proteomes" id="UP001372338"/>
    </source>
</evidence>
<name>A0AAN9ELF5_CROPI</name>
<keyword evidence="2" id="KW-1185">Reference proteome</keyword>
<dbReference type="AlphaFoldDB" id="A0AAN9ELF5"/>
<proteinExistence type="predicted"/>
<accession>A0AAN9ELF5</accession>
<dbReference type="EMBL" id="JAYWIO010000005">
    <property type="protein sequence ID" value="KAK7259348.1"/>
    <property type="molecule type" value="Genomic_DNA"/>
</dbReference>
<sequence length="66" mass="7144">MGSNFKDKSEFIDVENTCRELVSFALVTVAAPAVADPAVSAPAVGHHCSSSFLQYENTNEYYVDTV</sequence>
<evidence type="ECO:0000313" key="1">
    <source>
        <dbReference type="EMBL" id="KAK7259348.1"/>
    </source>
</evidence>
<dbReference type="Proteomes" id="UP001372338">
    <property type="component" value="Unassembled WGS sequence"/>
</dbReference>
<protein>
    <submittedName>
        <fullName evidence="1">Uncharacterized protein</fullName>
    </submittedName>
</protein>
<gene>
    <name evidence="1" type="ORF">RIF29_24952</name>
</gene>